<dbReference type="PROSITE" id="PS51186">
    <property type="entry name" value="GNAT"/>
    <property type="match status" value="1"/>
</dbReference>
<reference evidence="2" key="2">
    <citation type="submission" date="2021-04" db="EMBL/GenBank/DDBJ databases">
        <authorList>
            <person name="Gilroy R."/>
        </authorList>
    </citation>
    <scope>NUCLEOTIDE SEQUENCE</scope>
    <source>
        <strain evidence="2">1282</strain>
    </source>
</reference>
<dbReference type="InterPro" id="IPR016181">
    <property type="entry name" value="Acyl_CoA_acyltransferase"/>
</dbReference>
<dbReference type="EMBL" id="DXDU01000013">
    <property type="protein sequence ID" value="HIY25760.1"/>
    <property type="molecule type" value="Genomic_DNA"/>
</dbReference>
<sequence length="198" mass="22385">MNTDLLFSSYPFISGDRVTLTRITELDLEALWDIWGDEENYRFWPTAALPAPAECTRHLRQADQRFREKRSVLLGIYPNGAGQTLAGVLKLYGIDPRVEALSLQVMVAQKYQGRGYGSGAVEAAAQYLFQRVGARRLQAFVLPIDKAGAMTLERCGFVKEGTLREAFLWPDKGLVDLTLYSLLRSDRKQRTSPAQYYL</sequence>
<accession>A0A9D1YBQ0</accession>
<dbReference type="GO" id="GO:0008999">
    <property type="term" value="F:protein-N-terminal-alanine acetyltransferase activity"/>
    <property type="evidence" value="ECO:0007669"/>
    <property type="project" value="TreeGrafter"/>
</dbReference>
<dbReference type="PANTHER" id="PTHR43441:SF11">
    <property type="entry name" value="RIBOSOMAL-PROTEIN-SERINE ACETYLTRANSFERASE"/>
    <property type="match status" value="1"/>
</dbReference>
<evidence type="ECO:0000313" key="3">
    <source>
        <dbReference type="Proteomes" id="UP000823915"/>
    </source>
</evidence>
<dbReference type="PANTHER" id="PTHR43441">
    <property type="entry name" value="RIBOSOMAL-PROTEIN-SERINE ACETYLTRANSFERASE"/>
    <property type="match status" value="1"/>
</dbReference>
<feature type="domain" description="N-acetyltransferase" evidence="1">
    <location>
        <begin position="18"/>
        <end position="184"/>
    </location>
</feature>
<dbReference type="InterPro" id="IPR051908">
    <property type="entry name" value="Ribosomal_N-acetyltransferase"/>
</dbReference>
<dbReference type="SUPFAM" id="SSF55729">
    <property type="entry name" value="Acyl-CoA N-acyltransferases (Nat)"/>
    <property type="match status" value="1"/>
</dbReference>
<gene>
    <name evidence="2" type="ORF">H9838_01130</name>
</gene>
<dbReference type="GO" id="GO:0005737">
    <property type="term" value="C:cytoplasm"/>
    <property type="evidence" value="ECO:0007669"/>
    <property type="project" value="TreeGrafter"/>
</dbReference>
<evidence type="ECO:0000313" key="2">
    <source>
        <dbReference type="EMBL" id="HIY25760.1"/>
    </source>
</evidence>
<dbReference type="Proteomes" id="UP000823915">
    <property type="component" value="Unassembled WGS sequence"/>
</dbReference>
<dbReference type="AlphaFoldDB" id="A0A9D1YBQ0"/>
<dbReference type="Pfam" id="PF13302">
    <property type="entry name" value="Acetyltransf_3"/>
    <property type="match status" value="1"/>
</dbReference>
<name>A0A9D1YBQ0_9FIRM</name>
<proteinExistence type="predicted"/>
<dbReference type="Gene3D" id="3.40.630.30">
    <property type="match status" value="1"/>
</dbReference>
<evidence type="ECO:0000259" key="1">
    <source>
        <dbReference type="PROSITE" id="PS51186"/>
    </source>
</evidence>
<dbReference type="GO" id="GO:1990189">
    <property type="term" value="F:protein N-terminal-serine acetyltransferase activity"/>
    <property type="evidence" value="ECO:0007669"/>
    <property type="project" value="TreeGrafter"/>
</dbReference>
<comment type="caution">
    <text evidence="2">The sequence shown here is derived from an EMBL/GenBank/DDBJ whole genome shotgun (WGS) entry which is preliminary data.</text>
</comment>
<organism evidence="2 3">
    <name type="scientific">Candidatus Acutalibacter pullistercoris</name>
    <dbReference type="NCBI Taxonomy" id="2838418"/>
    <lineage>
        <taxon>Bacteria</taxon>
        <taxon>Bacillati</taxon>
        <taxon>Bacillota</taxon>
        <taxon>Clostridia</taxon>
        <taxon>Eubacteriales</taxon>
        <taxon>Acutalibacteraceae</taxon>
        <taxon>Acutalibacter</taxon>
    </lineage>
</organism>
<protein>
    <submittedName>
        <fullName evidence="2">GNAT family N-acetyltransferase</fullName>
    </submittedName>
</protein>
<reference evidence="2" key="1">
    <citation type="journal article" date="2021" name="PeerJ">
        <title>Extensive microbial diversity within the chicken gut microbiome revealed by metagenomics and culture.</title>
        <authorList>
            <person name="Gilroy R."/>
            <person name="Ravi A."/>
            <person name="Getino M."/>
            <person name="Pursley I."/>
            <person name="Horton D.L."/>
            <person name="Alikhan N.F."/>
            <person name="Baker D."/>
            <person name="Gharbi K."/>
            <person name="Hall N."/>
            <person name="Watson M."/>
            <person name="Adriaenssens E.M."/>
            <person name="Foster-Nyarko E."/>
            <person name="Jarju S."/>
            <person name="Secka A."/>
            <person name="Antonio M."/>
            <person name="Oren A."/>
            <person name="Chaudhuri R.R."/>
            <person name="La Ragione R."/>
            <person name="Hildebrand F."/>
            <person name="Pallen M.J."/>
        </authorList>
    </citation>
    <scope>NUCLEOTIDE SEQUENCE</scope>
    <source>
        <strain evidence="2">1282</strain>
    </source>
</reference>
<dbReference type="InterPro" id="IPR000182">
    <property type="entry name" value="GNAT_dom"/>
</dbReference>